<dbReference type="Proteomes" id="UP000296883">
    <property type="component" value="Chromosome"/>
</dbReference>
<dbReference type="Pfam" id="PF11797">
    <property type="entry name" value="WxLIP_HBD"/>
    <property type="match status" value="1"/>
</dbReference>
<evidence type="ECO:0000259" key="2">
    <source>
        <dbReference type="Pfam" id="PF06030"/>
    </source>
</evidence>
<dbReference type="Proteomes" id="UP000297725">
    <property type="component" value="Unassembled WGS sequence"/>
</dbReference>
<keyword evidence="1" id="KW-0812">Transmembrane</keyword>
<reference evidence="4 6" key="2">
    <citation type="journal article" date="2020" name="Int. J. Syst. Evol. Microbiol.">
        <title>Vagococcus xieshaowenii sp. nov., isolated from snow finch (Montifringilla taczanowskii) cloacal content.</title>
        <authorList>
            <person name="Ge Y."/>
            <person name="Yang J."/>
            <person name="Lai X.H."/>
            <person name="Zhang G."/>
            <person name="Jin D."/>
            <person name="Lu S."/>
            <person name="Wang B."/>
            <person name="Huang Y."/>
            <person name="Huang Y."/>
            <person name="Ren Z."/>
            <person name="Zhang X."/>
            <person name="Xu J."/>
        </authorList>
    </citation>
    <scope>NUCLEOTIDE SEQUENCE [LARGE SCALE GENOMIC DNA]</scope>
    <source>
        <strain evidence="6">personal::cf-49</strain>
        <strain evidence="4">Personal::cf-49</strain>
    </source>
</reference>
<dbReference type="EMBL" id="SRHU01000035">
    <property type="protein sequence ID" value="TFZ39396.1"/>
    <property type="molecule type" value="Genomic_DNA"/>
</dbReference>
<sequence>MKRINIFLIVLVGFLIVIPSKSYAIQAQYSVETILPENQIDKNVSYFSMRMKPKQEQDIALSIHNSGNEKLNLIVEPHNAFTNGNGVIVYNEEKDLDKSLKYPFTKLVSKKQEVQINPRESKVVTFSIKMPNEIFDGMILGGLRVYKDDSNDIKETKSVQIRNKIEYEISVKLTETDNYIKPNINLIDVFPGLDNYNTSIFTKLQNNTATVIENLSVDTKIFKQNTKQPIYTLKKEKMRMAPNSNFDLAVRTGNKELKPGKYIAKITAQSNDYKWDLTKEFEIKKVDAKKYNNDAVNIEETSNINFYLLLLLTVLIVLLLLILLTVLLKKRSKD</sequence>
<reference evidence="5 7" key="1">
    <citation type="submission" date="2019-03" db="EMBL/GenBank/DDBJ databases">
        <title>Vagococcus sp. was isolated fron gut of Carduelis flavirostris.</title>
        <authorList>
            <person name="Ge Y."/>
        </authorList>
    </citation>
    <scope>NUCLEOTIDE SEQUENCE [LARGE SCALE GENOMIC DNA]</scope>
    <source>
        <strain evidence="5 7">CF-210</strain>
    </source>
</reference>
<name>A0AAJ5EEL0_9ENTE</name>
<accession>A0AAJ5EEL0</accession>
<feature type="transmembrane region" description="Helical" evidence="1">
    <location>
        <begin position="306"/>
        <end position="328"/>
    </location>
</feature>
<evidence type="ECO:0000313" key="6">
    <source>
        <dbReference type="Proteomes" id="UP000296883"/>
    </source>
</evidence>
<dbReference type="InterPro" id="IPR010317">
    <property type="entry name" value="WxLIP_PGBD"/>
</dbReference>
<evidence type="ECO:0000313" key="5">
    <source>
        <dbReference type="EMBL" id="TFZ39396.1"/>
    </source>
</evidence>
<dbReference type="Pfam" id="PF06030">
    <property type="entry name" value="WxLIP_PGBD"/>
    <property type="match status" value="1"/>
</dbReference>
<organism evidence="5 7">
    <name type="scientific">Vagococcus xieshaowenii</name>
    <dbReference type="NCBI Taxonomy" id="2562451"/>
    <lineage>
        <taxon>Bacteria</taxon>
        <taxon>Bacillati</taxon>
        <taxon>Bacillota</taxon>
        <taxon>Bacilli</taxon>
        <taxon>Lactobacillales</taxon>
        <taxon>Enterococcaceae</taxon>
        <taxon>Vagococcus</taxon>
    </lineage>
</organism>
<evidence type="ECO:0000259" key="3">
    <source>
        <dbReference type="Pfam" id="PF11797"/>
    </source>
</evidence>
<feature type="domain" description="WxL Interacting Protein peptidoglycan binding" evidence="2">
    <location>
        <begin position="29"/>
        <end position="146"/>
    </location>
</feature>
<keyword evidence="6" id="KW-1185">Reference proteome</keyword>
<feature type="domain" description="WxL Interacting Protein host binding" evidence="3">
    <location>
        <begin position="157"/>
        <end position="293"/>
    </location>
</feature>
<dbReference type="InterPro" id="IPR021759">
    <property type="entry name" value="WxLIP_HBD"/>
</dbReference>
<keyword evidence="1" id="KW-1133">Transmembrane helix</keyword>
<evidence type="ECO:0000256" key="1">
    <source>
        <dbReference type="SAM" id="Phobius"/>
    </source>
</evidence>
<dbReference type="EMBL" id="CP038865">
    <property type="protein sequence ID" value="QCA27927.1"/>
    <property type="molecule type" value="Genomic_DNA"/>
</dbReference>
<gene>
    <name evidence="5" type="ORF">E4031_08775</name>
    <name evidence="4" type="ORF">E4Z98_00615</name>
</gene>
<evidence type="ECO:0000313" key="4">
    <source>
        <dbReference type="EMBL" id="QCA27927.1"/>
    </source>
</evidence>
<dbReference type="AlphaFoldDB" id="A0AAJ5EEL0"/>
<proteinExistence type="predicted"/>
<protein>
    <submittedName>
        <fullName evidence="5">DUF916 and DUF3324 domain-containing protein</fullName>
    </submittedName>
</protein>
<dbReference type="RefSeq" id="WP_135255078.1">
    <property type="nucleotide sequence ID" value="NZ_CP038865.1"/>
</dbReference>
<keyword evidence="1" id="KW-0472">Membrane</keyword>
<evidence type="ECO:0000313" key="7">
    <source>
        <dbReference type="Proteomes" id="UP000297725"/>
    </source>
</evidence>